<gene>
    <name evidence="3" type="ORF">U0C82_00140</name>
</gene>
<dbReference type="PROSITE" id="PS51257">
    <property type="entry name" value="PROKAR_LIPOPROTEIN"/>
    <property type="match status" value="1"/>
</dbReference>
<reference evidence="3 4" key="1">
    <citation type="submission" date="2023-12" db="EMBL/GenBank/DDBJ databases">
        <title>Description of Novel Strain Fulvimarina sp. 2208YS6-2-32 isolated from Uroteuthis (Photololigo) edulis.</title>
        <authorList>
            <person name="Park J.-S."/>
        </authorList>
    </citation>
    <scope>NUCLEOTIDE SEQUENCE [LARGE SCALE GENOMIC DNA]</scope>
    <source>
        <strain evidence="3 4">2208YS6-2-32</strain>
    </source>
</reference>
<evidence type="ECO:0000313" key="3">
    <source>
        <dbReference type="EMBL" id="MDY8107555.1"/>
    </source>
</evidence>
<dbReference type="RefSeq" id="WP_322184670.1">
    <property type="nucleotide sequence ID" value="NZ_JAXLPB010000001.1"/>
</dbReference>
<feature type="signal peptide" evidence="2">
    <location>
        <begin position="1"/>
        <end position="24"/>
    </location>
</feature>
<feature type="compositionally biased region" description="Polar residues" evidence="1">
    <location>
        <begin position="26"/>
        <end position="35"/>
    </location>
</feature>
<proteinExistence type="predicted"/>
<evidence type="ECO:0000256" key="1">
    <source>
        <dbReference type="SAM" id="MobiDB-lite"/>
    </source>
</evidence>
<evidence type="ECO:0000256" key="2">
    <source>
        <dbReference type="SAM" id="SignalP"/>
    </source>
</evidence>
<feature type="chain" id="PRO_5045883377" evidence="2">
    <location>
        <begin position="25"/>
        <end position="46"/>
    </location>
</feature>
<comment type="caution">
    <text evidence="3">The sequence shown here is derived from an EMBL/GenBank/DDBJ whole genome shotgun (WGS) entry which is preliminary data.</text>
</comment>
<dbReference type="EMBL" id="JAXLPB010000001">
    <property type="protein sequence ID" value="MDY8107555.1"/>
    <property type="molecule type" value="Genomic_DNA"/>
</dbReference>
<accession>A0ABU5HWZ9</accession>
<keyword evidence="4" id="KW-1185">Reference proteome</keyword>
<protein>
    <submittedName>
        <fullName evidence="3">Uncharacterized protein</fullName>
    </submittedName>
</protein>
<organism evidence="3 4">
    <name type="scientific">Fulvimarina uroteuthidis</name>
    <dbReference type="NCBI Taxonomy" id="3098149"/>
    <lineage>
        <taxon>Bacteria</taxon>
        <taxon>Pseudomonadati</taxon>
        <taxon>Pseudomonadota</taxon>
        <taxon>Alphaproteobacteria</taxon>
        <taxon>Hyphomicrobiales</taxon>
        <taxon>Aurantimonadaceae</taxon>
        <taxon>Fulvimarina</taxon>
    </lineage>
</organism>
<name>A0ABU5HWZ9_9HYPH</name>
<evidence type="ECO:0000313" key="4">
    <source>
        <dbReference type="Proteomes" id="UP001294412"/>
    </source>
</evidence>
<feature type="region of interest" description="Disordered" evidence="1">
    <location>
        <begin position="26"/>
        <end position="46"/>
    </location>
</feature>
<keyword evidence="2" id="KW-0732">Signal</keyword>
<dbReference type="Proteomes" id="UP001294412">
    <property type="component" value="Unassembled WGS sequence"/>
</dbReference>
<sequence length="46" mass="4726">MKITLLPIVAALVFLGACTSNNSAATTEINNQETPSDGIVPGQLPD</sequence>